<organism evidence="4 5">
    <name type="scientific">Photobacterium gaetbulicola</name>
    <dbReference type="NCBI Taxonomy" id="1295392"/>
    <lineage>
        <taxon>Bacteria</taxon>
        <taxon>Pseudomonadati</taxon>
        <taxon>Pseudomonadota</taxon>
        <taxon>Gammaproteobacteria</taxon>
        <taxon>Vibrionales</taxon>
        <taxon>Vibrionaceae</taxon>
        <taxon>Photobacterium</taxon>
    </lineage>
</organism>
<dbReference type="Pfam" id="PF07394">
    <property type="entry name" value="DUF1501"/>
    <property type="match status" value="1"/>
</dbReference>
<dbReference type="Proteomes" id="UP000031278">
    <property type="component" value="Unassembled WGS sequence"/>
</dbReference>
<dbReference type="AlphaFoldDB" id="A0A0B9H9D0"/>
<evidence type="ECO:0000256" key="2">
    <source>
        <dbReference type="SAM" id="SignalP"/>
    </source>
</evidence>
<dbReference type="RefSeq" id="WP_039456646.1">
    <property type="nucleotide sequence ID" value="NZ_JWLZ01000005.1"/>
</dbReference>
<dbReference type="NCBIfam" id="TIGR01409">
    <property type="entry name" value="TAT_signal_seq"/>
    <property type="match status" value="1"/>
</dbReference>
<name>A0A0B9H9D0_9GAMM</name>
<evidence type="ECO:0000313" key="5">
    <source>
        <dbReference type="Proteomes" id="UP000031278"/>
    </source>
</evidence>
<dbReference type="InterPro" id="IPR000421">
    <property type="entry name" value="FA58C"/>
</dbReference>
<dbReference type="EMBL" id="JWLZ01000005">
    <property type="protein sequence ID" value="KHT65462.1"/>
    <property type="molecule type" value="Genomic_DNA"/>
</dbReference>
<dbReference type="Pfam" id="PF00754">
    <property type="entry name" value="F5_F8_type_C"/>
    <property type="match status" value="1"/>
</dbReference>
<dbReference type="SUPFAM" id="SSF53649">
    <property type="entry name" value="Alkaline phosphatase-like"/>
    <property type="match status" value="1"/>
</dbReference>
<feature type="signal peptide" evidence="2">
    <location>
        <begin position="1"/>
        <end position="33"/>
    </location>
</feature>
<dbReference type="PANTHER" id="PTHR43737:SF1">
    <property type="entry name" value="DUF1501 DOMAIN-CONTAINING PROTEIN"/>
    <property type="match status" value="1"/>
</dbReference>
<evidence type="ECO:0000256" key="1">
    <source>
        <dbReference type="ARBA" id="ARBA00022729"/>
    </source>
</evidence>
<feature type="domain" description="F5/8 type C" evidence="3">
    <location>
        <begin position="467"/>
        <end position="574"/>
    </location>
</feature>
<proteinExistence type="predicted"/>
<dbReference type="SUPFAM" id="SSF49785">
    <property type="entry name" value="Galactose-binding domain-like"/>
    <property type="match status" value="1"/>
</dbReference>
<dbReference type="Pfam" id="PF10518">
    <property type="entry name" value="TAT_signal"/>
    <property type="match status" value="1"/>
</dbReference>
<evidence type="ECO:0000259" key="3">
    <source>
        <dbReference type="Pfam" id="PF00754"/>
    </source>
</evidence>
<dbReference type="InterPro" id="IPR010869">
    <property type="entry name" value="DUF1501"/>
</dbReference>
<dbReference type="InterPro" id="IPR017850">
    <property type="entry name" value="Alkaline_phosphatase_core_sf"/>
</dbReference>
<feature type="chain" id="PRO_5002146749" description="F5/8 type C domain-containing protein" evidence="2">
    <location>
        <begin position="34"/>
        <end position="594"/>
    </location>
</feature>
<dbReference type="Gene3D" id="3.40.720.10">
    <property type="entry name" value="Alkaline Phosphatase, subunit A"/>
    <property type="match status" value="1"/>
</dbReference>
<dbReference type="InterPro" id="IPR019546">
    <property type="entry name" value="TAT_signal_bac_arc"/>
</dbReference>
<dbReference type="InterPro" id="IPR008979">
    <property type="entry name" value="Galactose-bd-like_sf"/>
</dbReference>
<reference evidence="4 5" key="1">
    <citation type="submission" date="2014-12" db="EMBL/GenBank/DDBJ databases">
        <title>Genome sequencing of Photobacterium gaetbulicola AD005a.</title>
        <authorList>
            <person name="Adrian T.G.S."/>
            <person name="Chan K.G."/>
        </authorList>
    </citation>
    <scope>NUCLEOTIDE SEQUENCE [LARGE SCALE GENOMIC DNA]</scope>
    <source>
        <strain evidence="4 5">AD005a</strain>
    </source>
</reference>
<sequence>MSISRRQFLKGSAIATASSALPLSLTLPRSAFAASDDNYKALVCLFLYGGNDSFNMIMPASGSNYDNYVNARPDIHLGASEMLPIPSTASGQATAINASMPNIAQLIAEEKATAVVNVGTLLEPTNKGNINSVKKPSNLGAHNKQQSAWQIAWNTSEYHSYGWAGMMMDFLANEAATVSESLSLSGNELLGGQNSQDLRISSDGVRAMDALGHSNAVNNNFIKLTNEPYGSLFAQEYINRLKGVIDFQAELDSVMNSYPEDESIPASYLGRQCRMVKRMIQASEQLSHQRQVFFISLGGFDTHGNQRNLNQPGKHDALLGQIDAALSAFYRSLEAEGLQDKVVTFTMSDFGRTIANNSNRGTDHGWGSNQLIIGGAINGGKTYGTLPEFIPYDGQDATGNKFIPSTSSEQMAATMCKWFGLSDNSVDYIFPSLNPDNTNAFPSRYLGFLGEVTEPPATPVKLAIAGVSASETRVDHTPEMAVDGDSTTKWTAKGLGITFTLELTQMANLREIKWSQAKGDVRQYFVDIAVSSDGINYSPLSSIVTPGTTTGLVSNPINANEVKYIQLTCNGNNDPVNSSLTSWNNFQEIEVWGN</sequence>
<dbReference type="InterPro" id="IPR006311">
    <property type="entry name" value="TAT_signal"/>
</dbReference>
<keyword evidence="1 2" id="KW-0732">Signal</keyword>
<dbReference type="Gene3D" id="2.60.120.260">
    <property type="entry name" value="Galactose-binding domain-like"/>
    <property type="match status" value="1"/>
</dbReference>
<dbReference type="PROSITE" id="PS51318">
    <property type="entry name" value="TAT"/>
    <property type="match status" value="1"/>
</dbReference>
<comment type="caution">
    <text evidence="4">The sequence shown here is derived from an EMBL/GenBank/DDBJ whole genome shotgun (WGS) entry which is preliminary data.</text>
</comment>
<evidence type="ECO:0000313" key="4">
    <source>
        <dbReference type="EMBL" id="KHT65462.1"/>
    </source>
</evidence>
<gene>
    <name evidence="4" type="ORF">RJ45_00980</name>
</gene>
<protein>
    <recommendedName>
        <fullName evidence="3">F5/8 type C domain-containing protein</fullName>
    </recommendedName>
</protein>
<dbReference type="PANTHER" id="PTHR43737">
    <property type="entry name" value="BLL7424 PROTEIN"/>
    <property type="match status" value="1"/>
</dbReference>
<accession>A0A0B9H9D0</accession>